<dbReference type="AlphaFoldDB" id="A0A8S3F7U5"/>
<dbReference type="GO" id="GO:0003779">
    <property type="term" value="F:actin binding"/>
    <property type="evidence" value="ECO:0007669"/>
    <property type="project" value="InterPro"/>
</dbReference>
<sequence length="106" mass="11996">MSIALTHSEKPAPPVRRTPSINTNIQYTNNNYTKTRLKCVQETTQSTIHDDFPPPPEFLLSNDNKPETQSSSFTATHSTLLAEIQRGGFKLRKTAIERDRSSPRIK</sequence>
<dbReference type="EMBL" id="CAJOBJ010339896">
    <property type="protein sequence ID" value="CAF5193810.1"/>
    <property type="molecule type" value="Genomic_DNA"/>
</dbReference>
<comment type="caution">
    <text evidence="3">The sequence shown here is derived from an EMBL/GenBank/DDBJ whole genome shotgun (WGS) entry which is preliminary data.</text>
</comment>
<evidence type="ECO:0000313" key="3">
    <source>
        <dbReference type="EMBL" id="CAF5106245.1"/>
    </source>
</evidence>
<protein>
    <recommendedName>
        <fullName evidence="2">WH2 domain-containing protein</fullName>
    </recommendedName>
</protein>
<reference evidence="3" key="1">
    <citation type="submission" date="2021-02" db="EMBL/GenBank/DDBJ databases">
        <authorList>
            <person name="Nowell W R."/>
        </authorList>
    </citation>
    <scope>NUCLEOTIDE SEQUENCE</scope>
</reference>
<evidence type="ECO:0000313" key="5">
    <source>
        <dbReference type="Proteomes" id="UP000681967"/>
    </source>
</evidence>
<evidence type="ECO:0000256" key="1">
    <source>
        <dbReference type="SAM" id="MobiDB-lite"/>
    </source>
</evidence>
<feature type="region of interest" description="Disordered" evidence="1">
    <location>
        <begin position="44"/>
        <end position="78"/>
    </location>
</feature>
<feature type="compositionally biased region" description="Polar residues" evidence="1">
    <location>
        <begin position="61"/>
        <end position="78"/>
    </location>
</feature>
<dbReference type="Proteomes" id="UP000681967">
    <property type="component" value="Unassembled WGS sequence"/>
</dbReference>
<gene>
    <name evidence="3" type="ORF">BYL167_LOCUS65027</name>
    <name evidence="4" type="ORF">GIL414_LOCUS74010</name>
</gene>
<dbReference type="EMBL" id="CAJOBH010240119">
    <property type="protein sequence ID" value="CAF5106245.1"/>
    <property type="molecule type" value="Genomic_DNA"/>
</dbReference>
<name>A0A8S3F7U5_9BILA</name>
<evidence type="ECO:0000259" key="2">
    <source>
        <dbReference type="PROSITE" id="PS51082"/>
    </source>
</evidence>
<dbReference type="PROSITE" id="PS51082">
    <property type="entry name" value="WH2"/>
    <property type="match status" value="1"/>
</dbReference>
<proteinExistence type="predicted"/>
<feature type="region of interest" description="Disordered" evidence="1">
    <location>
        <begin position="1"/>
        <end position="26"/>
    </location>
</feature>
<accession>A0A8S3F7U5</accession>
<evidence type="ECO:0000313" key="4">
    <source>
        <dbReference type="EMBL" id="CAF5193810.1"/>
    </source>
</evidence>
<dbReference type="InterPro" id="IPR003124">
    <property type="entry name" value="WH2_dom"/>
</dbReference>
<dbReference type="Proteomes" id="UP000681720">
    <property type="component" value="Unassembled WGS sequence"/>
</dbReference>
<organism evidence="3 5">
    <name type="scientific">Rotaria magnacalcarata</name>
    <dbReference type="NCBI Taxonomy" id="392030"/>
    <lineage>
        <taxon>Eukaryota</taxon>
        <taxon>Metazoa</taxon>
        <taxon>Spiralia</taxon>
        <taxon>Gnathifera</taxon>
        <taxon>Rotifera</taxon>
        <taxon>Eurotatoria</taxon>
        <taxon>Bdelloidea</taxon>
        <taxon>Philodinida</taxon>
        <taxon>Philodinidae</taxon>
        <taxon>Rotaria</taxon>
    </lineage>
</organism>
<feature type="domain" description="WH2" evidence="2">
    <location>
        <begin position="76"/>
        <end position="94"/>
    </location>
</feature>